<name>A0ABQ8MVY0_LABRO</name>
<accession>A0ABQ8MVY0</accession>
<reference evidence="2 3" key="1">
    <citation type="submission" date="2022-01" db="EMBL/GenBank/DDBJ databases">
        <title>A high-quality chromosome-level genome assembly of rohu carp, Labeo rohita.</title>
        <authorList>
            <person name="Arick M.A. II"/>
            <person name="Hsu C.-Y."/>
            <person name="Magbanua Z."/>
            <person name="Pechanova O."/>
            <person name="Grover C."/>
            <person name="Miller E."/>
            <person name="Thrash A."/>
            <person name="Ezzel L."/>
            <person name="Alam S."/>
            <person name="Benzie J."/>
            <person name="Hamilton M."/>
            <person name="Karsi A."/>
            <person name="Lawrence M.L."/>
            <person name="Peterson D.G."/>
        </authorList>
    </citation>
    <scope>NUCLEOTIDE SEQUENCE [LARGE SCALE GENOMIC DNA]</scope>
    <source>
        <strain evidence="3">BAU-BD-2019</strain>
        <tissue evidence="2">Blood</tissue>
    </source>
</reference>
<keyword evidence="3" id="KW-1185">Reference proteome</keyword>
<gene>
    <name evidence="2" type="ORF">H4Q32_029334</name>
</gene>
<feature type="region of interest" description="Disordered" evidence="1">
    <location>
        <begin position="1"/>
        <end position="31"/>
    </location>
</feature>
<dbReference type="EMBL" id="JACTAM010000003">
    <property type="protein sequence ID" value="KAI2666997.1"/>
    <property type="molecule type" value="Genomic_DNA"/>
</dbReference>
<organism evidence="2 3">
    <name type="scientific">Labeo rohita</name>
    <name type="common">Indian major carp</name>
    <name type="synonym">Cyprinus rohita</name>
    <dbReference type="NCBI Taxonomy" id="84645"/>
    <lineage>
        <taxon>Eukaryota</taxon>
        <taxon>Metazoa</taxon>
        <taxon>Chordata</taxon>
        <taxon>Craniata</taxon>
        <taxon>Vertebrata</taxon>
        <taxon>Euteleostomi</taxon>
        <taxon>Actinopterygii</taxon>
        <taxon>Neopterygii</taxon>
        <taxon>Teleostei</taxon>
        <taxon>Ostariophysi</taxon>
        <taxon>Cypriniformes</taxon>
        <taxon>Cyprinidae</taxon>
        <taxon>Labeoninae</taxon>
        <taxon>Labeonini</taxon>
        <taxon>Labeo</taxon>
    </lineage>
</organism>
<evidence type="ECO:0000313" key="3">
    <source>
        <dbReference type="Proteomes" id="UP000830375"/>
    </source>
</evidence>
<proteinExistence type="predicted"/>
<evidence type="ECO:0000256" key="1">
    <source>
        <dbReference type="SAM" id="MobiDB-lite"/>
    </source>
</evidence>
<protein>
    <submittedName>
        <fullName evidence="2">Uncharacterized protein</fullName>
    </submittedName>
</protein>
<sequence>MDREEVNESTDENIKETPESEEMDLNELDGEQLKDDEMIFKVPTIKMKTNQCEAMPKSKKKLQEIDENKNVGACGESYSADDISCSDSERESSDSFTNVDMKKDFCGYSLEKVRSFLHSTKGKRNVELFIESARFLMRQRGDNCLSNPDVYWLKKIVQKLSSQLSQNENDQMV</sequence>
<comment type="caution">
    <text evidence="2">The sequence shown here is derived from an EMBL/GenBank/DDBJ whole genome shotgun (WGS) entry which is preliminary data.</text>
</comment>
<evidence type="ECO:0000313" key="2">
    <source>
        <dbReference type="EMBL" id="KAI2666997.1"/>
    </source>
</evidence>
<feature type="compositionally biased region" description="Basic and acidic residues" evidence="1">
    <location>
        <begin position="1"/>
        <end position="18"/>
    </location>
</feature>
<dbReference type="Proteomes" id="UP000830375">
    <property type="component" value="Unassembled WGS sequence"/>
</dbReference>
<feature type="compositionally biased region" description="Acidic residues" evidence="1">
    <location>
        <begin position="19"/>
        <end position="30"/>
    </location>
</feature>